<dbReference type="PANTHER" id="PTHR11070">
    <property type="entry name" value="UVRD / RECB / PCRA DNA HELICASE FAMILY MEMBER"/>
    <property type="match status" value="1"/>
</dbReference>
<dbReference type="GO" id="GO:0003677">
    <property type="term" value="F:DNA binding"/>
    <property type="evidence" value="ECO:0007669"/>
    <property type="project" value="UniProtKB-KW"/>
</dbReference>
<protein>
    <recommendedName>
        <fullName evidence="9">DNA 3'-5' helicase</fullName>
        <ecNumber evidence="9">5.6.2.4</ecNumber>
    </recommendedName>
</protein>
<keyword evidence="6" id="KW-0238">DNA-binding</keyword>
<comment type="catalytic activity">
    <reaction evidence="8">
        <text>Couples ATP hydrolysis with the unwinding of duplex DNA by translocating in the 3'-5' direction.</text>
        <dbReference type="EC" id="5.6.2.4"/>
    </reaction>
</comment>
<dbReference type="EMBL" id="CP003731">
    <property type="protein sequence ID" value="AFO51770.1"/>
    <property type="molecule type" value="Genomic_DNA"/>
</dbReference>
<keyword evidence="15" id="KW-1185">Reference proteome</keyword>
<evidence type="ECO:0000256" key="10">
    <source>
        <dbReference type="ARBA" id="ARBA00048988"/>
    </source>
</evidence>
<dbReference type="Pfam" id="PF13361">
    <property type="entry name" value="UvrD_C"/>
    <property type="match status" value="1"/>
</dbReference>
<keyword evidence="7" id="KW-0413">Isomerase</keyword>
<evidence type="ECO:0000256" key="3">
    <source>
        <dbReference type="ARBA" id="ARBA00022801"/>
    </source>
</evidence>
<gene>
    <name evidence="14" type="ordered locus">MHLP_00950</name>
</gene>
<keyword evidence="5 11" id="KW-0067">ATP-binding</keyword>
<reference evidence="15" key="2">
    <citation type="submission" date="2012-07" db="EMBL/GenBank/DDBJ databases">
        <title>Complete genome sequence of 'Candidatus Mycoplasma haemolamae'.</title>
        <authorList>
            <person name="Guimaraes A.M.S."/>
            <person name="Toth B."/>
            <person name="Santos A.P."/>
            <person name="Nascimento N.C."/>
            <person name="Sojka J.E."/>
            <person name="Messick J.B."/>
        </authorList>
    </citation>
    <scope>NUCLEOTIDE SEQUENCE [LARGE SCALE GENOMIC DNA]</scope>
    <source>
        <strain evidence="15">Purdue</strain>
    </source>
</reference>
<sequence length="772" mass="90101">MVLERKLPNPRSNPTEEQRAVITYEGNRNVGVIAGPGSGKTFVIMNRIQFLLSKGVSPSQILISTFTRRAISEIKSRINANREQDLVDFEYSGTIHSICKKLLEEDLEGELKELGRSLQGRQVKVFAEKERKRWVKEEAEKQLNSLLRELRLSFLERKEALKEGVKHLTDEFLDGIDVKKVSAYCKYGDVKVFSKNTEPYGEWRRKDGLATLLTKLQGLFRTNVSYEQLKERFTQTLNEMCIAYQEKLEKFFMFDFVDLLIFTHKIFEDYPETKEEISSRFRYILVDEFQDINELQLKILLQLSNNRKNMLFVGDFNQAIYGFQGAYPDIFKKFKNEIDRETQIFKLSKNFRCTKTILSSSQTLIKKNPQEDLVNEMSTDNPEGVSIYLLIRDKLKYSFSDKVSQVIRDALHESQGVPLNQIAVISRSSHETKELTKQLRLDGIKALNFNFPEDLDWDSSSKYWVCVLSLLVEKTEFALEYIFSFYSKRKSLTDEFIQDYGTTIIKALLENKDIIRESFPEGEISSLNRGIFQTLKELQSSIQELTQDRYLEIWDSASRLDITLFSDEASQEDRKLQKYLLSAFGDCQLLSILHRGKWEGVDVLAKSCIQMKETLYSFDERDLYSSNKRRFDLKDAIRDLINYVKLWETGKTDPDYINVSSVHRVKGCEFEHVFVLNLIEGRFPIHYAIEEGEKSIEEERRVLYVAMTRAKKNLYLVCDLQAFKSLERKIRRKVMINKGISRFLKEDLKVDQNSSFKSINLDELGPYDPIVL</sequence>
<evidence type="ECO:0000256" key="1">
    <source>
        <dbReference type="ARBA" id="ARBA00009922"/>
    </source>
</evidence>
<dbReference type="EC" id="5.6.2.4" evidence="9"/>
<dbReference type="Gene3D" id="3.40.50.300">
    <property type="entry name" value="P-loop containing nucleotide triphosphate hydrolases"/>
    <property type="match status" value="4"/>
</dbReference>
<dbReference type="GO" id="GO:0005524">
    <property type="term" value="F:ATP binding"/>
    <property type="evidence" value="ECO:0007669"/>
    <property type="project" value="UniProtKB-UniRule"/>
</dbReference>
<comment type="catalytic activity">
    <reaction evidence="10">
        <text>ATP + H2O = ADP + phosphate + H(+)</text>
        <dbReference type="Rhea" id="RHEA:13065"/>
        <dbReference type="ChEBI" id="CHEBI:15377"/>
        <dbReference type="ChEBI" id="CHEBI:15378"/>
        <dbReference type="ChEBI" id="CHEBI:30616"/>
        <dbReference type="ChEBI" id="CHEBI:43474"/>
        <dbReference type="ChEBI" id="CHEBI:456216"/>
        <dbReference type="EC" id="5.6.2.4"/>
    </reaction>
</comment>
<evidence type="ECO:0000259" key="13">
    <source>
        <dbReference type="PROSITE" id="PS51198"/>
    </source>
</evidence>
<dbReference type="InterPro" id="IPR000212">
    <property type="entry name" value="DNA_helicase_UvrD/REP"/>
</dbReference>
<evidence type="ECO:0000256" key="4">
    <source>
        <dbReference type="ARBA" id="ARBA00022806"/>
    </source>
</evidence>
<dbReference type="InterPro" id="IPR027417">
    <property type="entry name" value="P-loop_NTPase"/>
</dbReference>
<dbReference type="CDD" id="cd17932">
    <property type="entry name" value="DEXQc_UvrD"/>
    <property type="match status" value="1"/>
</dbReference>
<evidence type="ECO:0000256" key="2">
    <source>
        <dbReference type="ARBA" id="ARBA00022741"/>
    </source>
</evidence>
<feature type="domain" description="UvrD-like helicase ATP-binding" evidence="13">
    <location>
        <begin position="13"/>
        <end position="354"/>
    </location>
</feature>
<evidence type="ECO:0000313" key="14">
    <source>
        <dbReference type="EMBL" id="AFO51770.1"/>
    </source>
</evidence>
<dbReference type="InterPro" id="IPR014016">
    <property type="entry name" value="UvrD-like_ATP-bd"/>
</dbReference>
<keyword evidence="2 11" id="KW-0547">Nucleotide-binding</keyword>
<comment type="similarity">
    <text evidence="1">Belongs to the helicase family. UvrD subfamily.</text>
</comment>
<dbReference type="SUPFAM" id="SSF52540">
    <property type="entry name" value="P-loop containing nucleoside triphosphate hydrolases"/>
    <property type="match status" value="1"/>
</dbReference>
<reference evidence="14 15" key="1">
    <citation type="journal article" date="2012" name="J. Bacteriol.">
        <title>Genome Sequence of "Candidatus Mycoplasma haemolamae" Strain Purdue, a Red Blood Cell Pathogen of Alpacas (Vicugna pacos) and Llamas (Lama glama).</title>
        <authorList>
            <person name="Guimaraes A.M."/>
            <person name="Toth B."/>
            <person name="Santos A.P."/>
            <person name="do Nascimento N.C."/>
            <person name="Kritchevsky J.E."/>
            <person name="Messick J.B."/>
        </authorList>
    </citation>
    <scope>NUCLEOTIDE SEQUENCE [LARGE SCALE GENOMIC DNA]</scope>
    <source>
        <strain evidence="14 15">Purdue</strain>
    </source>
</reference>
<evidence type="ECO:0000256" key="7">
    <source>
        <dbReference type="ARBA" id="ARBA00023235"/>
    </source>
</evidence>
<dbReference type="STRING" id="1212765.MHLP_00950"/>
<dbReference type="Gene3D" id="1.10.10.160">
    <property type="match status" value="1"/>
</dbReference>
<feature type="binding site" evidence="11">
    <location>
        <begin position="34"/>
        <end position="41"/>
    </location>
    <ligand>
        <name>ATP</name>
        <dbReference type="ChEBI" id="CHEBI:30616"/>
    </ligand>
</feature>
<dbReference type="GO" id="GO:0016887">
    <property type="term" value="F:ATP hydrolysis activity"/>
    <property type="evidence" value="ECO:0007669"/>
    <property type="project" value="RHEA"/>
</dbReference>
<dbReference type="InterPro" id="IPR013986">
    <property type="entry name" value="DExx_box_DNA_helicase_dom_sf"/>
</dbReference>
<dbReference type="PROSITE" id="PS51198">
    <property type="entry name" value="UVRD_HELICASE_ATP_BIND"/>
    <property type="match status" value="1"/>
</dbReference>
<dbReference type="Proteomes" id="UP000006502">
    <property type="component" value="Chromosome"/>
</dbReference>
<dbReference type="InterPro" id="IPR014017">
    <property type="entry name" value="DNA_helicase_UvrD-like_C"/>
</dbReference>
<dbReference type="OrthoDB" id="9810135at2"/>
<dbReference type="PATRIC" id="fig|1212765.3.peg.215"/>
<dbReference type="KEGG" id="mhl:MHLP_00950"/>
<dbReference type="GO" id="GO:0043138">
    <property type="term" value="F:3'-5' DNA helicase activity"/>
    <property type="evidence" value="ECO:0007669"/>
    <property type="project" value="UniProtKB-EC"/>
</dbReference>
<evidence type="ECO:0000256" key="6">
    <source>
        <dbReference type="ARBA" id="ARBA00023125"/>
    </source>
</evidence>
<keyword evidence="4 11" id="KW-0347">Helicase</keyword>
<evidence type="ECO:0000256" key="5">
    <source>
        <dbReference type="ARBA" id="ARBA00022840"/>
    </source>
</evidence>
<evidence type="ECO:0000256" key="9">
    <source>
        <dbReference type="ARBA" id="ARBA00034808"/>
    </source>
</evidence>
<evidence type="ECO:0000256" key="8">
    <source>
        <dbReference type="ARBA" id="ARBA00034617"/>
    </source>
</evidence>
<dbReference type="HOGENOM" id="CLU_004585_6_3_14"/>
<dbReference type="Pfam" id="PF00580">
    <property type="entry name" value="UvrD-helicase"/>
    <property type="match status" value="1"/>
</dbReference>
<feature type="coiled-coil region" evidence="12">
    <location>
        <begin position="129"/>
        <end position="156"/>
    </location>
</feature>
<proteinExistence type="inferred from homology"/>
<keyword evidence="3 11" id="KW-0378">Hydrolase</keyword>
<evidence type="ECO:0000256" key="12">
    <source>
        <dbReference type="SAM" id="Coils"/>
    </source>
</evidence>
<dbReference type="GO" id="GO:0000725">
    <property type="term" value="P:recombinational repair"/>
    <property type="evidence" value="ECO:0007669"/>
    <property type="project" value="TreeGrafter"/>
</dbReference>
<evidence type="ECO:0000256" key="11">
    <source>
        <dbReference type="PROSITE-ProRule" id="PRU00560"/>
    </source>
</evidence>
<keyword evidence="12" id="KW-0175">Coiled coil</keyword>
<dbReference type="AlphaFoldDB" id="I7B928"/>
<accession>I7B928</accession>
<name>I7B928_MYCHA</name>
<dbReference type="PANTHER" id="PTHR11070:SF2">
    <property type="entry name" value="ATP-DEPENDENT DNA HELICASE SRS2"/>
    <property type="match status" value="1"/>
</dbReference>
<evidence type="ECO:0000313" key="15">
    <source>
        <dbReference type="Proteomes" id="UP000006502"/>
    </source>
</evidence>
<organism evidence="14 15">
    <name type="scientific">Mycoplasma haematolamae (strain Purdue)</name>
    <dbReference type="NCBI Taxonomy" id="1212765"/>
    <lineage>
        <taxon>Bacteria</taxon>
        <taxon>Bacillati</taxon>
        <taxon>Mycoplasmatota</taxon>
        <taxon>Mollicutes</taxon>
        <taxon>Mycoplasmataceae</taxon>
        <taxon>Mycoplasma</taxon>
    </lineage>
</organism>